<proteinExistence type="inferred from homology"/>
<dbReference type="PANTHER" id="PTHR43097">
    <property type="entry name" value="GLUTAMINE-TRNA LIGASE"/>
    <property type="match status" value="1"/>
</dbReference>
<evidence type="ECO:0000256" key="1">
    <source>
        <dbReference type="ARBA" id="ARBA00022598"/>
    </source>
</evidence>
<dbReference type="SUPFAM" id="SSF52374">
    <property type="entry name" value="Nucleotidylyl transferase"/>
    <property type="match status" value="1"/>
</dbReference>
<evidence type="ECO:0000256" key="2">
    <source>
        <dbReference type="ARBA" id="ARBA00022741"/>
    </source>
</evidence>
<evidence type="ECO:0000256" key="5">
    <source>
        <dbReference type="ARBA" id="ARBA00023146"/>
    </source>
</evidence>
<keyword evidence="5 6" id="KW-0030">Aminoacyl-tRNA synthetase</keyword>
<dbReference type="GO" id="GO:0005829">
    <property type="term" value="C:cytosol"/>
    <property type="evidence" value="ECO:0007669"/>
    <property type="project" value="TreeGrafter"/>
</dbReference>
<dbReference type="GO" id="GO:0005524">
    <property type="term" value="F:ATP binding"/>
    <property type="evidence" value="ECO:0007669"/>
    <property type="project" value="UniProtKB-KW"/>
</dbReference>
<name>A0AAP0LKQ3_9ROSI</name>
<keyword evidence="9" id="KW-1185">Reference proteome</keyword>
<dbReference type="EMBL" id="JBCGBO010000025">
    <property type="protein sequence ID" value="KAK9177158.1"/>
    <property type="molecule type" value="Genomic_DNA"/>
</dbReference>
<accession>A0AAP0LKQ3</accession>
<dbReference type="Proteomes" id="UP001428341">
    <property type="component" value="Unassembled WGS sequence"/>
</dbReference>
<reference evidence="8 9" key="1">
    <citation type="submission" date="2024-05" db="EMBL/GenBank/DDBJ databases">
        <title>Haplotype-resolved chromosome-level genome assembly of Huyou (Citrus changshanensis).</title>
        <authorList>
            <person name="Miao C."/>
            <person name="Chen W."/>
            <person name="Wu Y."/>
            <person name="Wang L."/>
            <person name="Zhao S."/>
            <person name="Grierson D."/>
            <person name="Xu C."/>
            <person name="Chen K."/>
        </authorList>
    </citation>
    <scope>NUCLEOTIDE SEQUENCE [LARGE SCALE GENOMIC DNA]</scope>
    <source>
        <strain evidence="8">01-14</strain>
        <tissue evidence="8">Leaf</tissue>
    </source>
</reference>
<dbReference type="AlphaFoldDB" id="A0AAP0LKQ3"/>
<dbReference type="GO" id="GO:0004818">
    <property type="term" value="F:glutamate-tRNA ligase activity"/>
    <property type="evidence" value="ECO:0007669"/>
    <property type="project" value="TreeGrafter"/>
</dbReference>
<dbReference type="Gene3D" id="3.90.800.10">
    <property type="entry name" value="Glutamyl-tRNA Synthetase, Domain 3"/>
    <property type="match status" value="1"/>
</dbReference>
<comment type="caution">
    <text evidence="8">The sequence shown here is derived from an EMBL/GenBank/DDBJ whole genome shotgun (WGS) entry which is preliminary data.</text>
</comment>
<evidence type="ECO:0000256" key="3">
    <source>
        <dbReference type="ARBA" id="ARBA00022840"/>
    </source>
</evidence>
<dbReference type="Pfam" id="PF00749">
    <property type="entry name" value="tRNA-synt_1c"/>
    <property type="match status" value="1"/>
</dbReference>
<evidence type="ECO:0000256" key="4">
    <source>
        <dbReference type="ARBA" id="ARBA00022917"/>
    </source>
</evidence>
<protein>
    <recommendedName>
        <fullName evidence="7">Glutamyl/glutaminyl-tRNA synthetase class Ib catalytic domain-containing protein</fullName>
    </recommendedName>
</protein>
<feature type="domain" description="Glutamyl/glutaminyl-tRNA synthetase class Ib catalytic" evidence="7">
    <location>
        <begin position="1"/>
        <end position="77"/>
    </location>
</feature>
<dbReference type="PANTHER" id="PTHR43097:SF5">
    <property type="entry name" value="GLUTAMATE--TRNA LIGASE"/>
    <property type="match status" value="1"/>
</dbReference>
<dbReference type="GO" id="GO:0017102">
    <property type="term" value="C:methionyl glutamyl tRNA synthetase complex"/>
    <property type="evidence" value="ECO:0007669"/>
    <property type="project" value="TreeGrafter"/>
</dbReference>
<dbReference type="GO" id="GO:0006424">
    <property type="term" value="P:glutamyl-tRNA aminoacylation"/>
    <property type="evidence" value="ECO:0007669"/>
    <property type="project" value="TreeGrafter"/>
</dbReference>
<evidence type="ECO:0000313" key="8">
    <source>
        <dbReference type="EMBL" id="KAK9177158.1"/>
    </source>
</evidence>
<comment type="similarity">
    <text evidence="6">Belongs to the class-I aminoacyl-tRNA synthetase family.</text>
</comment>
<keyword evidence="4 6" id="KW-0648">Protein biosynthesis</keyword>
<keyword evidence="1 6" id="KW-0436">Ligase</keyword>
<organism evidence="8 9">
    <name type="scientific">Citrus x changshan-huyou</name>
    <dbReference type="NCBI Taxonomy" id="2935761"/>
    <lineage>
        <taxon>Eukaryota</taxon>
        <taxon>Viridiplantae</taxon>
        <taxon>Streptophyta</taxon>
        <taxon>Embryophyta</taxon>
        <taxon>Tracheophyta</taxon>
        <taxon>Spermatophyta</taxon>
        <taxon>Magnoliopsida</taxon>
        <taxon>eudicotyledons</taxon>
        <taxon>Gunneridae</taxon>
        <taxon>Pentapetalae</taxon>
        <taxon>rosids</taxon>
        <taxon>malvids</taxon>
        <taxon>Sapindales</taxon>
        <taxon>Rutaceae</taxon>
        <taxon>Aurantioideae</taxon>
        <taxon>Citrus</taxon>
    </lineage>
</organism>
<keyword evidence="2 6" id="KW-0547">Nucleotide-binding</keyword>
<evidence type="ECO:0000256" key="6">
    <source>
        <dbReference type="RuleBase" id="RU363037"/>
    </source>
</evidence>
<dbReference type="InterPro" id="IPR050132">
    <property type="entry name" value="Gln/Glu-tRNA_Ligase"/>
</dbReference>
<sequence>MRFDDKNPSKENNEFMDNLLNDIEILGIKYEIVTYTSDYFLDLMDMAENLICQGKAYMGDTTREEMQKQRMDGTCIDDSYRWPDKPFVRVIARHKKSEGARGKASSDAMILLPDFQSQLFLQSQTSSNKLS</sequence>
<evidence type="ECO:0000259" key="7">
    <source>
        <dbReference type="Pfam" id="PF00749"/>
    </source>
</evidence>
<evidence type="ECO:0000313" key="9">
    <source>
        <dbReference type="Proteomes" id="UP001428341"/>
    </source>
</evidence>
<keyword evidence="3 6" id="KW-0067">ATP-binding</keyword>
<dbReference type="InterPro" id="IPR014729">
    <property type="entry name" value="Rossmann-like_a/b/a_fold"/>
</dbReference>
<gene>
    <name evidence="8" type="ORF">WN944_029177</name>
</gene>
<dbReference type="Gene3D" id="3.40.50.620">
    <property type="entry name" value="HUPs"/>
    <property type="match status" value="1"/>
</dbReference>
<dbReference type="InterPro" id="IPR020058">
    <property type="entry name" value="Glu/Gln-tRNA-synth_Ib_cat-dom"/>
</dbReference>